<evidence type="ECO:0000313" key="3">
    <source>
        <dbReference type="Proteomes" id="UP000235786"/>
    </source>
</evidence>
<dbReference type="OrthoDB" id="3472818at2759"/>
<dbReference type="EMBL" id="KZ613940">
    <property type="protein sequence ID" value="PMD44942.1"/>
    <property type="molecule type" value="Genomic_DNA"/>
</dbReference>
<dbReference type="Gene3D" id="2.40.70.10">
    <property type="entry name" value="Acid Proteases"/>
    <property type="match status" value="2"/>
</dbReference>
<keyword evidence="3" id="KW-1185">Reference proteome</keyword>
<organism evidence="2 3">
    <name type="scientific">Hyaloscypha variabilis (strain UAMH 11265 / GT02V1 / F)</name>
    <name type="common">Meliniomyces variabilis</name>
    <dbReference type="NCBI Taxonomy" id="1149755"/>
    <lineage>
        <taxon>Eukaryota</taxon>
        <taxon>Fungi</taxon>
        <taxon>Dikarya</taxon>
        <taxon>Ascomycota</taxon>
        <taxon>Pezizomycotina</taxon>
        <taxon>Leotiomycetes</taxon>
        <taxon>Helotiales</taxon>
        <taxon>Hyaloscyphaceae</taxon>
        <taxon>Hyaloscypha</taxon>
        <taxon>Hyaloscypha variabilis</taxon>
    </lineage>
</organism>
<protein>
    <recommendedName>
        <fullName evidence="4">Peptidase A2 domain-containing protein</fullName>
    </recommendedName>
</protein>
<accession>A0A2J6S2E8</accession>
<dbReference type="AlphaFoldDB" id="A0A2J6S2E8"/>
<feature type="signal peptide" evidence="1">
    <location>
        <begin position="1"/>
        <end position="20"/>
    </location>
</feature>
<evidence type="ECO:0008006" key="4">
    <source>
        <dbReference type="Google" id="ProtNLM"/>
    </source>
</evidence>
<dbReference type="InterPro" id="IPR021109">
    <property type="entry name" value="Peptidase_aspartic_dom_sf"/>
</dbReference>
<sequence>MPPSRGRVLFLWMCCRCSRSGVNILTDYCPDCGDPRCAHCVLQKYRVPRRATPAPSTSTLSYPRVKRRYLATPAPSTSTLSYPRAKRRYLAMLLHGARWPALVETCCADSGSEVNCVSRDFALSLGVVVINKVTYLGLPIKKHHLKATGLTSIKCQFPSPPTMAQPVEFFVFDKLQCDVLVGRPFLRATQTLDLHQHRLRHIESTSHVPLAVRSIGPSEERVKCWLDGIPVRSLPDTGADLNLISPEFARKIGYDDRNGKGIDREPQHRIDLEIANGSTVTTEGAIQVLISFASPKESRSTVYELVESSEKKPTTDEKTEIQGNCQIRETFYVLEELKYQVILGETLLATVDAYSHHTTKFSLLSGGLQACVAILRIKKAGEGKTGSTLPLTAKQKFIDEYFLEDDRHRKLKENIEEEQRRGAISDEDAKTKNFQADQEHIQWLRKSRDHLQRYYPGYYERNVPQELCDT</sequence>
<reference evidence="2 3" key="1">
    <citation type="submission" date="2016-04" db="EMBL/GenBank/DDBJ databases">
        <title>A degradative enzymes factory behind the ericoid mycorrhizal symbiosis.</title>
        <authorList>
            <consortium name="DOE Joint Genome Institute"/>
            <person name="Martino E."/>
            <person name="Morin E."/>
            <person name="Grelet G."/>
            <person name="Kuo A."/>
            <person name="Kohler A."/>
            <person name="Daghino S."/>
            <person name="Barry K."/>
            <person name="Choi C."/>
            <person name="Cichocki N."/>
            <person name="Clum A."/>
            <person name="Copeland A."/>
            <person name="Hainaut M."/>
            <person name="Haridas S."/>
            <person name="Labutti K."/>
            <person name="Lindquist E."/>
            <person name="Lipzen A."/>
            <person name="Khouja H.-R."/>
            <person name="Murat C."/>
            <person name="Ohm R."/>
            <person name="Olson A."/>
            <person name="Spatafora J."/>
            <person name="Veneault-Fourrey C."/>
            <person name="Henrissat B."/>
            <person name="Grigoriev I."/>
            <person name="Martin F."/>
            <person name="Perotto S."/>
        </authorList>
    </citation>
    <scope>NUCLEOTIDE SEQUENCE [LARGE SCALE GENOMIC DNA]</scope>
    <source>
        <strain evidence="2 3">F</strain>
    </source>
</reference>
<keyword evidence="1" id="KW-0732">Signal</keyword>
<proteinExistence type="predicted"/>
<evidence type="ECO:0000313" key="2">
    <source>
        <dbReference type="EMBL" id="PMD44942.1"/>
    </source>
</evidence>
<feature type="chain" id="PRO_5014458505" description="Peptidase A2 domain-containing protein" evidence="1">
    <location>
        <begin position="21"/>
        <end position="470"/>
    </location>
</feature>
<dbReference type="CDD" id="cd00303">
    <property type="entry name" value="retropepsin_like"/>
    <property type="match status" value="2"/>
</dbReference>
<evidence type="ECO:0000256" key="1">
    <source>
        <dbReference type="SAM" id="SignalP"/>
    </source>
</evidence>
<dbReference type="Proteomes" id="UP000235786">
    <property type="component" value="Unassembled WGS sequence"/>
</dbReference>
<name>A0A2J6S2E8_HYAVF</name>
<gene>
    <name evidence="2" type="ORF">L207DRAFT_243490</name>
</gene>